<organism evidence="1 2">
    <name type="scientific">Fusarium kuroshium</name>
    <dbReference type="NCBI Taxonomy" id="2010991"/>
    <lineage>
        <taxon>Eukaryota</taxon>
        <taxon>Fungi</taxon>
        <taxon>Dikarya</taxon>
        <taxon>Ascomycota</taxon>
        <taxon>Pezizomycotina</taxon>
        <taxon>Sordariomycetes</taxon>
        <taxon>Hypocreomycetidae</taxon>
        <taxon>Hypocreales</taxon>
        <taxon>Nectriaceae</taxon>
        <taxon>Fusarium</taxon>
        <taxon>Fusarium solani species complex</taxon>
    </lineage>
</organism>
<evidence type="ECO:0000313" key="1">
    <source>
        <dbReference type="EMBL" id="RMJ07280.1"/>
    </source>
</evidence>
<dbReference type="Gene3D" id="3.80.10.10">
    <property type="entry name" value="Ribonuclease Inhibitor"/>
    <property type="match status" value="1"/>
</dbReference>
<evidence type="ECO:0000313" key="2">
    <source>
        <dbReference type="Proteomes" id="UP000277212"/>
    </source>
</evidence>
<evidence type="ECO:0008006" key="3">
    <source>
        <dbReference type="Google" id="ProtNLM"/>
    </source>
</evidence>
<dbReference type="OrthoDB" id="3257981at2759"/>
<dbReference type="InterPro" id="IPR032675">
    <property type="entry name" value="LRR_dom_sf"/>
</dbReference>
<reference evidence="1 2" key="1">
    <citation type="submission" date="2017-06" db="EMBL/GenBank/DDBJ databases">
        <title>Comparative genomic analysis of Ambrosia Fusariam Clade fungi.</title>
        <authorList>
            <person name="Stajich J.E."/>
            <person name="Carrillo J."/>
            <person name="Kijimoto T."/>
            <person name="Eskalen A."/>
            <person name="O'Donnell K."/>
            <person name="Kasson M."/>
        </authorList>
    </citation>
    <scope>NUCLEOTIDE SEQUENCE [LARGE SCALE GENOMIC DNA]</scope>
    <source>
        <strain evidence="1">UCR3666</strain>
    </source>
</reference>
<comment type="caution">
    <text evidence="1">The sequence shown here is derived from an EMBL/GenBank/DDBJ whole genome shotgun (WGS) entry which is preliminary data.</text>
</comment>
<keyword evidence="2" id="KW-1185">Reference proteome</keyword>
<protein>
    <recommendedName>
        <fullName evidence="3">F-box domain-containing protein</fullName>
    </recommendedName>
</protein>
<proteinExistence type="predicted"/>
<dbReference type="SUPFAM" id="SSF52047">
    <property type="entry name" value="RNI-like"/>
    <property type="match status" value="1"/>
</dbReference>
<dbReference type="AlphaFoldDB" id="A0A3M2RPP1"/>
<gene>
    <name evidence="1" type="ORF">CDV36_013104</name>
</gene>
<dbReference type="EMBL" id="NKUJ01000351">
    <property type="protein sequence ID" value="RMJ07280.1"/>
    <property type="molecule type" value="Genomic_DNA"/>
</dbReference>
<sequence>MTIDIATLMFDPQDDGVADRFGSEPDKRRPLLLDTITRGQQRASRSRLLQMPSEILADIVHLLSDSKSSLANLALVNSDCRQLARSSQFADVTFDYSQRSRGLFAHMALQAVSNATGPSITACVRKVTFEVDATNLRAANQELFQTVFGDQRIRWREDRETLQREANEKYTVLRGLSAYAISTMPNLEALIWLDPFPLDRVIFGQFTHSKVKHVKLNGGTMNEPPWPLEPPLTPATWPIRSLDLQFTLSTDYSFGNHNVTDQMSQFFTSLFRLCSPTLESLRWSFMENYPISFGNHVMSFPHLRELQLDTIQLGSLEILSFFSCPLRSLHLQFADIISPALPQIHQHHLRDLKAFALPHLPTNSEQCEEIVHFITQHSHLEKLLIHEFCAATDEHAHLDRHIIPALASNSFSNLRSLSLAWGGGRFGNLDYPHHVHIPKQALLTIGNLVSLEQLCLCAGFTAGQQCQWAVDHAELVTCLGKLKKLKKLALVRDTYPIPGGTIDSELYYESFIVTQAMIEDSELRPELDDEESDEDDEMEIDDDNYEGTMEMRWWNRAHRNRMLDHAEKYAAVLPELEWMLCGKWPIGFEQDPENPAAPRKAVPLSREMDCCETFLESTFGCGITQA</sequence>
<accession>A0A3M2RPP1</accession>
<dbReference type="Proteomes" id="UP000277212">
    <property type="component" value="Unassembled WGS sequence"/>
</dbReference>
<name>A0A3M2RPP1_9HYPO</name>